<proteinExistence type="inferred from homology"/>
<feature type="domain" description="NB-ARC" evidence="7">
    <location>
        <begin position="162"/>
        <end position="323"/>
    </location>
</feature>
<feature type="compositionally biased region" description="Acidic residues" evidence="6">
    <location>
        <begin position="1096"/>
        <end position="1116"/>
    </location>
</feature>
<dbReference type="Gene3D" id="1.10.8.430">
    <property type="entry name" value="Helical domain of apoptotic protease-activating factors"/>
    <property type="match status" value="1"/>
</dbReference>
<protein>
    <recommendedName>
        <fullName evidence="12">AAA+ ATPase domain-containing protein</fullName>
    </recommendedName>
</protein>
<reference evidence="10 11" key="1">
    <citation type="journal article" date="2021" name="BMC Genomics">
        <title>Datura genome reveals duplications of psychoactive alkaloid biosynthetic genes and high mutation rate following tissue culture.</title>
        <authorList>
            <person name="Rajewski A."/>
            <person name="Carter-House D."/>
            <person name="Stajich J."/>
            <person name="Litt A."/>
        </authorList>
    </citation>
    <scope>NUCLEOTIDE SEQUENCE [LARGE SCALE GENOMIC DNA]</scope>
    <source>
        <strain evidence="10">AR-01</strain>
    </source>
</reference>
<dbReference type="SUPFAM" id="SSF52540">
    <property type="entry name" value="P-loop containing nucleoside triphosphate hydrolases"/>
    <property type="match status" value="1"/>
</dbReference>
<keyword evidence="11" id="KW-1185">Reference proteome</keyword>
<dbReference type="InterPro" id="IPR032675">
    <property type="entry name" value="LRR_dom_sf"/>
</dbReference>
<dbReference type="SUPFAM" id="SSF52058">
    <property type="entry name" value="L domain-like"/>
    <property type="match status" value="1"/>
</dbReference>
<dbReference type="EMBL" id="JACEIK010000322">
    <property type="protein sequence ID" value="MCD7454914.1"/>
    <property type="molecule type" value="Genomic_DNA"/>
</dbReference>
<dbReference type="PRINTS" id="PR00364">
    <property type="entry name" value="DISEASERSIST"/>
</dbReference>
<keyword evidence="5" id="KW-0067">ATP-binding</keyword>
<dbReference type="PANTHER" id="PTHR33463">
    <property type="entry name" value="NB-ARC DOMAIN-CONTAINING PROTEIN-RELATED"/>
    <property type="match status" value="1"/>
</dbReference>
<evidence type="ECO:0000313" key="11">
    <source>
        <dbReference type="Proteomes" id="UP000823775"/>
    </source>
</evidence>
<dbReference type="InterPro" id="IPR057135">
    <property type="entry name" value="At4g27190-like_LRR"/>
</dbReference>
<comment type="similarity">
    <text evidence="1">Belongs to the disease resistance NB-LRR family.</text>
</comment>
<accession>A0ABS8S7W1</accession>
<evidence type="ECO:0000259" key="7">
    <source>
        <dbReference type="Pfam" id="PF00931"/>
    </source>
</evidence>
<dbReference type="Gene3D" id="1.10.10.10">
    <property type="entry name" value="Winged helix-like DNA-binding domain superfamily/Winged helix DNA-binding domain"/>
    <property type="match status" value="1"/>
</dbReference>
<evidence type="ECO:0008006" key="12">
    <source>
        <dbReference type="Google" id="ProtNLM"/>
    </source>
</evidence>
<keyword evidence="2" id="KW-0433">Leucine-rich repeat</keyword>
<dbReference type="Pfam" id="PF00931">
    <property type="entry name" value="NB-ARC"/>
    <property type="match status" value="1"/>
</dbReference>
<dbReference type="Gene3D" id="3.80.10.10">
    <property type="entry name" value="Ribonuclease Inhibitor"/>
    <property type="match status" value="2"/>
</dbReference>
<keyword evidence="4" id="KW-0611">Plant defense</keyword>
<dbReference type="Proteomes" id="UP000823775">
    <property type="component" value="Unassembled WGS sequence"/>
</dbReference>
<feature type="region of interest" description="Disordered" evidence="6">
    <location>
        <begin position="1077"/>
        <end position="1116"/>
    </location>
</feature>
<evidence type="ECO:0000313" key="10">
    <source>
        <dbReference type="EMBL" id="MCD7454914.1"/>
    </source>
</evidence>
<dbReference type="Gene3D" id="3.40.50.300">
    <property type="entry name" value="P-loop containing nucleotide triphosphate hydrolases"/>
    <property type="match status" value="1"/>
</dbReference>
<evidence type="ECO:0000259" key="8">
    <source>
        <dbReference type="Pfam" id="PF23247"/>
    </source>
</evidence>
<dbReference type="PANTHER" id="PTHR33463:SF198">
    <property type="entry name" value="RPP4C3"/>
    <property type="match status" value="1"/>
</dbReference>
<dbReference type="InterPro" id="IPR002182">
    <property type="entry name" value="NB-ARC"/>
</dbReference>
<evidence type="ECO:0000256" key="3">
    <source>
        <dbReference type="ARBA" id="ARBA00022737"/>
    </source>
</evidence>
<evidence type="ECO:0000256" key="5">
    <source>
        <dbReference type="ARBA" id="ARBA00022840"/>
    </source>
</evidence>
<evidence type="ECO:0000256" key="1">
    <source>
        <dbReference type="ARBA" id="ARBA00008894"/>
    </source>
</evidence>
<dbReference type="InterPro" id="IPR036388">
    <property type="entry name" value="WH-like_DNA-bd_sf"/>
</dbReference>
<dbReference type="InterPro" id="IPR055414">
    <property type="entry name" value="LRR_R13L4/SHOC2-like"/>
</dbReference>
<dbReference type="InterPro" id="IPR027417">
    <property type="entry name" value="P-loop_NTPase"/>
</dbReference>
<feature type="domain" description="Disease resistance protein At4g27190-like leucine-rich repeats" evidence="8">
    <location>
        <begin position="924"/>
        <end position="1043"/>
    </location>
</feature>
<comment type="caution">
    <text evidence="10">The sequence shown here is derived from an EMBL/GenBank/DDBJ whole genome shotgun (WGS) entry which is preliminary data.</text>
</comment>
<sequence>MEIISMFVGKVTDCLMHPIARGIGYFYYYERNMTSVDNESHKLENIRSGVQLGVDAARRNLQVIPPNVEAWLTSVDTTTADVAAVMRRRIEVERGCFYGRCPNLKSRYSLSRRAKQIALDVIGLQTEGYNYAGRYIAPRRVDIEAITINSGDEFDSRKLKEEEVMAALRDEGITIIGICGMGGVGKTTLAEKIRKRVKNERLFDEVVMVTVSQQPDLKRIQGEIARGVGLTLEGDDLWERGDLLVARLIGQDNVLIILDDVWEALDLKRLGIPSGSNHNHRCKVTLTTRLRDVCEAMESQKIMQVGTLSEEEAWILFKQKAGNSVDDPSLLHIAKDVAKECKGLPLAIITVAGALKHKSKPSWEDALVQLQRSAPTNIPGVIKNVYQSLKLSYDYLESDEVRYLFLLCSLFEEDSNIWSEQLLRYGMGLGIFTEIKNIEEARKRVCHLLETLKDCFLLSKGHSKSYVRMHDVVRDVAIHIASKGKYIFMVSHDRNLEEFPRRNSYEQYTHTSIVVNKFDELSGPIFCPKLKLLMLKLYDEESFKLQGDFFDGMSKLNVLSLSGYEYSIPPLQASIQRLSNLRTLQLINLRLDDISIIGELVNLEILSIRDSQLEELPVEMGKLTKLIMLEILNKEQGLERISAGVLSRLVRLEELHIMGVEQCSYSTFRELESLSRLTALTLIGYFEDVIYSNLGLSSKLTWFTVSMGVTYKAISIVDDYYKYIALEVTRTAPLGDWICRLLRKSKRVHSSGNGSKNVLIELQLDEFQNVEHLQLSYCDSLTHLLKIRCQNNISFPKLESLKVISCPCLQYVFCLSLAAGSSTVVCPDDDDEEEISSGSTHIGAQVIIKFPNLYYLELQCLEWLTHFCRDTVEGIEFPLLQTMDFRELQKFQNFWPASITNSTTDSNPLFDEKVSCPSLEYLFISDAHNISALCSLQLPTAYFSKLKILEVINCGKLRNLMSPSVARGVVNLRKLQIKGCPLMEEVITEEMTNNDERTLLPLLEKLKLENLPKLGHFFLTKRALNFPSLREVKIFCCSEMKTFVQQEGSVSTPVLERLNGDDEVKVDDLNKWIQQRFMNSKEEDDTESKEISQEKDDNDSEEISWEEFDSESEAMI</sequence>
<gene>
    <name evidence="10" type="ORF">HAX54_026509</name>
</gene>
<evidence type="ECO:0000256" key="2">
    <source>
        <dbReference type="ARBA" id="ARBA00022614"/>
    </source>
</evidence>
<feature type="domain" description="Disease resistance R13L4/SHOC-2-like LRR" evidence="9">
    <location>
        <begin position="556"/>
        <end position="682"/>
    </location>
</feature>
<dbReference type="Pfam" id="PF23247">
    <property type="entry name" value="LRR_RPS2"/>
    <property type="match status" value="1"/>
</dbReference>
<evidence type="ECO:0000259" key="9">
    <source>
        <dbReference type="Pfam" id="PF23598"/>
    </source>
</evidence>
<name>A0ABS8S7W1_DATST</name>
<dbReference type="InterPro" id="IPR042197">
    <property type="entry name" value="Apaf_helical"/>
</dbReference>
<dbReference type="Pfam" id="PF23598">
    <property type="entry name" value="LRR_14"/>
    <property type="match status" value="1"/>
</dbReference>
<keyword evidence="3" id="KW-0677">Repeat</keyword>
<dbReference type="InterPro" id="IPR050905">
    <property type="entry name" value="Plant_NBS-LRR"/>
</dbReference>
<keyword evidence="5" id="KW-0547">Nucleotide-binding</keyword>
<evidence type="ECO:0000256" key="4">
    <source>
        <dbReference type="ARBA" id="ARBA00022821"/>
    </source>
</evidence>
<evidence type="ECO:0000256" key="6">
    <source>
        <dbReference type="SAM" id="MobiDB-lite"/>
    </source>
</evidence>
<organism evidence="10 11">
    <name type="scientific">Datura stramonium</name>
    <name type="common">Jimsonweed</name>
    <name type="synonym">Common thornapple</name>
    <dbReference type="NCBI Taxonomy" id="4076"/>
    <lineage>
        <taxon>Eukaryota</taxon>
        <taxon>Viridiplantae</taxon>
        <taxon>Streptophyta</taxon>
        <taxon>Embryophyta</taxon>
        <taxon>Tracheophyta</taxon>
        <taxon>Spermatophyta</taxon>
        <taxon>Magnoliopsida</taxon>
        <taxon>eudicotyledons</taxon>
        <taxon>Gunneridae</taxon>
        <taxon>Pentapetalae</taxon>
        <taxon>asterids</taxon>
        <taxon>lamiids</taxon>
        <taxon>Solanales</taxon>
        <taxon>Solanaceae</taxon>
        <taxon>Solanoideae</taxon>
        <taxon>Datureae</taxon>
        <taxon>Datura</taxon>
    </lineage>
</organism>